<evidence type="ECO:0000313" key="6">
    <source>
        <dbReference type="Proteomes" id="UP000429607"/>
    </source>
</evidence>
<feature type="compositionally biased region" description="Low complexity" evidence="1">
    <location>
        <begin position="1081"/>
        <end position="1108"/>
    </location>
</feature>
<feature type="compositionally biased region" description="Pro residues" evidence="1">
    <location>
        <begin position="1032"/>
        <end position="1058"/>
    </location>
</feature>
<feature type="compositionally biased region" description="Basic and acidic residues" evidence="1">
    <location>
        <begin position="897"/>
        <end position="908"/>
    </location>
</feature>
<feature type="compositionally biased region" description="Basic and acidic residues" evidence="1">
    <location>
        <begin position="869"/>
        <end position="879"/>
    </location>
</feature>
<feature type="compositionally biased region" description="Polar residues" evidence="1">
    <location>
        <begin position="729"/>
        <end position="744"/>
    </location>
</feature>
<accession>A0A6A3L236</accession>
<feature type="compositionally biased region" description="Basic and acidic residues" evidence="1">
    <location>
        <begin position="651"/>
        <end position="664"/>
    </location>
</feature>
<feature type="compositionally biased region" description="Low complexity" evidence="1">
    <location>
        <begin position="1172"/>
        <end position="1200"/>
    </location>
</feature>
<sequence length="1290" mass="135098">MRRFLVWAAVAAVLLVSGTESYAAKPNERKRDTDPRGRMLAGDLAGDEELAGQKSGGYLRGAETAATLAYTDKASISTNDKTSASYTAKANPPSSVSYGEKTASAPTTAPPTNTPAAGTTTTSPYSSTDAVKQSVGVSSVIVPWSSMTAKGSSYSSTEASTPAPERTEKTGGGLYGAGTKVDNPTASTIAGKTVASYNAKTDPPPSAFYGEKTTASPTTVPPPTASSIERTSTPPYSPADPVKQGGLVSSVVVPWGSVTSNAPSYSSTEGATATERAEYGVGVHDSTNAAPSTDKKSAKTQSDSDARGGLVVDKVSVSKFDMPQGPLTTSATAEKTTASLLPDVTSTSNGLTSTPSSKITSATPYSGDDTENQEVATTTKTPGSPTTDVPTPKNSYDGNTEDGKQKQTTGKSDSVVDNHDSGRLGDWVAWQASTDTSKGSTTAPKSLYNTKSSAQYDHKIASPFGDKAAISDTSGVHGGEASSLPSKFTTPRDEPSTSKASSDSYSSKTSEAATSKPRFPTSGEKGGDVASASAPWEKGTSVAVDHSSSEVAAPTLGDRGHAEGDKYSVGVDEESSGIGTTKHGVDGENTDSRSDIDTIAATSKWLKPYKMDMDGEHGENVEDGYAKSGTRAPETLNSWQSSGYTNTGSHEGIERAPVDSKKTYNPEVAPTYGEEKRSFSGENETPLFKRKQTREEESSSYREKSSYLEGDGEHGGREAAVQVPRRNEAPSSAGYSSNEVPTPTTKKRHEGNENDAEETNSDPAHSSPVYNAVLGRVIPWIDGRPQLVKDTATEKPTPYSDPSEVGAYSDGTENAKSQDYGHPLGDLVPWKETHPLLRRELQSEDVEQPAEQPASEESPSKPELVPADKSADQPEDKTVEQPVDESTEQPVNQPTEKSADQPTEHAEAANDDEMMKTTAVVDENVRWNQDDCDPCDVPTQPPTLAPLYPRNDDDYEQHLPNVTDVYNSWEHVKEEPVQASTKPPKKKAHKPPKADLVRCTKVIGEYGESYECETESTQSPPAESPYESTPSPETPTDPPQDTPTPTPTDPPQDTPTPTYPSQDTPTPTDSPQETPTPTPTDPSQETPAPTTTDPPTEAPYDPTSTPPKTTTPPTTPTPAPTKPTEPTPAPTKPTEPTPAPTKPGGPTPAPTKPYDESNSTPVSTSKGTSIFPSATKATTSKTATPATTSGTSTPSTSTPSVDTSYGTTGGSNDNVVRTSTSDGNTSGGSSGALSGGAIAGIVIACVVFAAVVVGAVLFRQRSIARQREENLFADLAAGGGRALETDYAAM</sequence>
<feature type="compositionally biased region" description="Basic and acidic residues" evidence="1">
    <location>
        <begin position="26"/>
        <end position="37"/>
    </location>
</feature>
<organism evidence="4 7">
    <name type="scientific">Phytophthora rubi</name>
    <dbReference type="NCBI Taxonomy" id="129364"/>
    <lineage>
        <taxon>Eukaryota</taxon>
        <taxon>Sar</taxon>
        <taxon>Stramenopiles</taxon>
        <taxon>Oomycota</taxon>
        <taxon>Peronosporomycetes</taxon>
        <taxon>Peronosporales</taxon>
        <taxon>Peronosporaceae</taxon>
        <taxon>Phytophthora</taxon>
    </lineage>
</organism>
<protein>
    <submittedName>
        <fullName evidence="4">Uncharacterized protein</fullName>
    </submittedName>
</protein>
<feature type="compositionally biased region" description="Polar residues" evidence="1">
    <location>
        <begin position="1201"/>
        <end position="1217"/>
    </location>
</feature>
<keyword evidence="2" id="KW-1133">Transmembrane helix</keyword>
<feature type="compositionally biased region" description="Polar residues" evidence="1">
    <location>
        <begin position="344"/>
        <end position="364"/>
    </location>
</feature>
<evidence type="ECO:0000256" key="1">
    <source>
        <dbReference type="SAM" id="MobiDB-lite"/>
    </source>
</evidence>
<feature type="region of interest" description="Disordered" evidence="1">
    <location>
        <begin position="80"/>
        <end position="131"/>
    </location>
</feature>
<dbReference type="EMBL" id="QXFU01001058">
    <property type="protein sequence ID" value="KAE9011968.1"/>
    <property type="molecule type" value="Genomic_DNA"/>
</dbReference>
<name>A0A6A3L236_9STRA</name>
<feature type="region of interest" description="Disordered" evidence="1">
    <location>
        <begin position="148"/>
        <end position="179"/>
    </location>
</feature>
<evidence type="ECO:0000256" key="3">
    <source>
        <dbReference type="SAM" id="SignalP"/>
    </source>
</evidence>
<feature type="compositionally biased region" description="Low complexity" evidence="1">
    <location>
        <begin position="377"/>
        <end position="387"/>
    </location>
</feature>
<evidence type="ECO:0000313" key="5">
    <source>
        <dbReference type="EMBL" id="KAE9019524.1"/>
    </source>
</evidence>
<feature type="compositionally biased region" description="Basic and acidic residues" evidence="1">
    <location>
        <begin position="293"/>
        <end position="306"/>
    </location>
</feature>
<feature type="compositionally biased region" description="Low complexity" evidence="1">
    <location>
        <begin position="497"/>
        <end position="510"/>
    </location>
</feature>
<dbReference type="EMBL" id="QXFV01000967">
    <property type="protein sequence ID" value="KAE9019524.1"/>
    <property type="molecule type" value="Genomic_DNA"/>
</dbReference>
<keyword evidence="2" id="KW-0472">Membrane</keyword>
<feature type="region of interest" description="Disordered" evidence="1">
    <location>
        <begin position="1010"/>
        <end position="1230"/>
    </location>
</feature>
<feature type="transmembrane region" description="Helical" evidence="2">
    <location>
        <begin position="1237"/>
        <end position="1258"/>
    </location>
</feature>
<feature type="region of interest" description="Disordered" evidence="1">
    <location>
        <begin position="973"/>
        <end position="998"/>
    </location>
</feature>
<feature type="compositionally biased region" description="Polar residues" evidence="1">
    <location>
        <begin position="1156"/>
        <end position="1171"/>
    </location>
</feature>
<feature type="compositionally biased region" description="Basic and acidic residues" evidence="1">
    <location>
        <begin position="414"/>
        <end position="423"/>
    </location>
</feature>
<feature type="compositionally biased region" description="Low complexity" evidence="1">
    <location>
        <begin position="114"/>
        <end position="128"/>
    </location>
</feature>
<feature type="compositionally biased region" description="Low complexity" evidence="1">
    <location>
        <begin position="1019"/>
        <end position="1031"/>
    </location>
</feature>
<feature type="compositionally biased region" description="Low complexity" evidence="1">
    <location>
        <begin position="327"/>
        <end position="341"/>
    </location>
</feature>
<feature type="compositionally biased region" description="Basic and acidic residues" evidence="1">
    <location>
        <begin position="609"/>
        <end position="620"/>
    </location>
</feature>
<feature type="compositionally biased region" description="Polar residues" evidence="1">
    <location>
        <begin position="635"/>
        <end position="649"/>
    </location>
</feature>
<gene>
    <name evidence="5" type="ORF">PR001_g13852</name>
    <name evidence="4" type="ORF">PR002_g14931</name>
</gene>
<feature type="compositionally biased region" description="Low complexity" evidence="1">
    <location>
        <begin position="1059"/>
        <end position="1073"/>
    </location>
</feature>
<feature type="compositionally biased region" description="Polar residues" evidence="1">
    <location>
        <begin position="257"/>
        <end position="271"/>
    </location>
</feature>
<comment type="caution">
    <text evidence="4">The sequence shown here is derived from an EMBL/GenBank/DDBJ whole genome shotgun (WGS) entry which is preliminary data.</text>
</comment>
<evidence type="ECO:0000313" key="4">
    <source>
        <dbReference type="EMBL" id="KAE9011968.1"/>
    </source>
</evidence>
<dbReference type="Proteomes" id="UP000429607">
    <property type="component" value="Unassembled WGS sequence"/>
</dbReference>
<dbReference type="Proteomes" id="UP000435112">
    <property type="component" value="Unassembled WGS sequence"/>
</dbReference>
<keyword evidence="2" id="KW-0812">Transmembrane</keyword>
<feature type="compositionally biased region" description="Basic and acidic residues" evidence="1">
    <location>
        <begin position="829"/>
        <end position="842"/>
    </location>
</feature>
<feature type="region of interest" description="Disordered" evidence="1">
    <location>
        <begin position="256"/>
        <end position="770"/>
    </location>
</feature>
<feature type="region of interest" description="Disordered" evidence="1">
    <location>
        <begin position="196"/>
        <end position="244"/>
    </location>
</feature>
<feature type="chain" id="PRO_5036164863" evidence="3">
    <location>
        <begin position="24"/>
        <end position="1290"/>
    </location>
</feature>
<feature type="compositionally biased region" description="Polar residues" evidence="1">
    <location>
        <begin position="388"/>
        <end position="398"/>
    </location>
</feature>
<dbReference type="OrthoDB" id="129952at2759"/>
<reference evidence="6 7" key="1">
    <citation type="submission" date="2018-09" db="EMBL/GenBank/DDBJ databases">
        <title>Genomic investigation of the strawberry pathogen Phytophthora fragariae indicates pathogenicity is determined by transcriptional variation in three key races.</title>
        <authorList>
            <person name="Adams T.M."/>
            <person name="Armitage A.D."/>
            <person name="Sobczyk M.K."/>
            <person name="Bates H.J."/>
            <person name="Dunwell J.M."/>
            <person name="Nellist C.F."/>
            <person name="Harrison R.J."/>
        </authorList>
    </citation>
    <scope>NUCLEOTIDE SEQUENCE [LARGE SCALE GENOMIC DNA]</scope>
    <source>
        <strain evidence="5 6">SCRP249</strain>
        <strain evidence="4 7">SCRP324</strain>
    </source>
</reference>
<feature type="compositionally biased region" description="Basic and acidic residues" evidence="1">
    <location>
        <begin position="583"/>
        <end position="596"/>
    </location>
</feature>
<feature type="region of interest" description="Disordered" evidence="1">
    <location>
        <begin position="788"/>
        <end position="958"/>
    </location>
</feature>
<feature type="compositionally biased region" description="Polar residues" evidence="1">
    <location>
        <begin position="431"/>
        <end position="455"/>
    </location>
</feature>
<feature type="compositionally biased region" description="Pro residues" evidence="1">
    <location>
        <begin position="1109"/>
        <end position="1151"/>
    </location>
</feature>
<evidence type="ECO:0000256" key="2">
    <source>
        <dbReference type="SAM" id="Phobius"/>
    </source>
</evidence>
<feature type="region of interest" description="Disordered" evidence="1">
    <location>
        <begin position="21"/>
        <end position="58"/>
    </location>
</feature>
<feature type="compositionally biased region" description="Polar residues" evidence="1">
    <location>
        <begin position="80"/>
        <end position="97"/>
    </location>
</feature>
<evidence type="ECO:0000313" key="7">
    <source>
        <dbReference type="Proteomes" id="UP000435112"/>
    </source>
</evidence>
<feature type="compositionally biased region" description="Basic and acidic residues" evidence="1">
    <location>
        <begin position="693"/>
        <end position="717"/>
    </location>
</feature>
<feature type="signal peptide" evidence="3">
    <location>
        <begin position="1"/>
        <end position="23"/>
    </location>
</feature>
<keyword evidence="3" id="KW-0732">Signal</keyword>
<proteinExistence type="predicted"/>
<feature type="compositionally biased region" description="Polar residues" evidence="1">
    <location>
        <begin position="148"/>
        <end position="160"/>
    </location>
</feature>